<comment type="caution">
    <text evidence="3">The sequence shown here is derived from an EMBL/GenBank/DDBJ whole genome shotgun (WGS) entry which is preliminary data.</text>
</comment>
<dbReference type="EMBL" id="JSAQ01000001">
    <property type="protein sequence ID" value="KGO08059.1"/>
    <property type="molecule type" value="Genomic_DNA"/>
</dbReference>
<dbReference type="PANTHER" id="PTHR34477:SF1">
    <property type="entry name" value="UPF0213 PROTEIN YHBQ"/>
    <property type="match status" value="1"/>
</dbReference>
<dbReference type="Proteomes" id="UP000030140">
    <property type="component" value="Unassembled WGS sequence"/>
</dbReference>
<accession>A0A0A2GXS0</accession>
<evidence type="ECO:0000259" key="2">
    <source>
        <dbReference type="PROSITE" id="PS50164"/>
    </source>
</evidence>
<evidence type="ECO:0000313" key="4">
    <source>
        <dbReference type="Proteomes" id="UP000030140"/>
    </source>
</evidence>
<comment type="similarity">
    <text evidence="1">Belongs to the UPF0213 family.</text>
</comment>
<proteinExistence type="inferred from homology"/>
<dbReference type="SUPFAM" id="SSF82771">
    <property type="entry name" value="GIY-YIG endonuclease"/>
    <property type="match status" value="1"/>
</dbReference>
<feature type="domain" description="GIY-YIG" evidence="2">
    <location>
        <begin position="2"/>
        <end position="78"/>
    </location>
</feature>
<dbReference type="PROSITE" id="PS50164">
    <property type="entry name" value="GIY_YIG"/>
    <property type="match status" value="1"/>
</dbReference>
<sequence length="105" mass="12587">MKTYYVYMLKCNDNLIYTGVTNDIARRYEEHQQGRNKSSFTYKRRPDILIWHEVFNDIEQAIAFEKKLKKWSSKKKLALASEDYDMIQALAEGRNASHFKYNPDR</sequence>
<dbReference type="RefSeq" id="WP_035329061.1">
    <property type="nucleotide sequence ID" value="NZ_CP015125.1"/>
</dbReference>
<keyword evidence="4" id="KW-1185">Reference proteome</keyword>
<dbReference type="Gene3D" id="3.40.1440.10">
    <property type="entry name" value="GIY-YIG endonuclease"/>
    <property type="match status" value="1"/>
</dbReference>
<evidence type="ECO:0000313" key="3">
    <source>
        <dbReference type="EMBL" id="KGO08059.1"/>
    </source>
</evidence>
<dbReference type="AlphaFoldDB" id="A0A0A2GXS0"/>
<dbReference type="InterPro" id="IPR000305">
    <property type="entry name" value="GIY-YIG_endonuc"/>
</dbReference>
<dbReference type="InterPro" id="IPR050190">
    <property type="entry name" value="UPF0213_domain"/>
</dbReference>
<evidence type="ECO:0000256" key="1">
    <source>
        <dbReference type="ARBA" id="ARBA00007435"/>
    </source>
</evidence>
<dbReference type="InterPro" id="IPR035901">
    <property type="entry name" value="GIY-YIG_endonuc_sf"/>
</dbReference>
<dbReference type="CDD" id="cd10456">
    <property type="entry name" value="GIY-YIG_UPF0213"/>
    <property type="match status" value="1"/>
</dbReference>
<protein>
    <submittedName>
        <fullName evidence="3">Excinuclease ABC subunit C</fullName>
    </submittedName>
</protein>
<reference evidence="3 4" key="1">
    <citation type="submission" date="2014-10" db="EMBL/GenBank/DDBJ databases">
        <title>Draft genome sequence of the proteorhodopsin-containing marine bacterium Dokdonia donghaensis.</title>
        <authorList>
            <person name="Gomez-Consarnau L."/>
            <person name="Gonzalez J.M."/>
            <person name="Riedel T."/>
            <person name="Jaenicke S."/>
            <person name="Wagner-Doebler I."/>
            <person name="Fuhrman J.A."/>
        </authorList>
    </citation>
    <scope>NUCLEOTIDE SEQUENCE [LARGE SCALE GENOMIC DNA]</scope>
    <source>
        <strain evidence="3 4">DSW-1</strain>
    </source>
</reference>
<dbReference type="OrthoDB" id="1495241at2"/>
<name>A0A0A2GXS0_9FLAO</name>
<dbReference type="PANTHER" id="PTHR34477">
    <property type="entry name" value="UPF0213 PROTEIN YHBQ"/>
    <property type="match status" value="1"/>
</dbReference>
<dbReference type="SMART" id="SM00465">
    <property type="entry name" value="GIYc"/>
    <property type="match status" value="1"/>
</dbReference>
<gene>
    <name evidence="3" type="ORF">NV36_12495</name>
</gene>
<organism evidence="3 4">
    <name type="scientific">Dokdonia donghaensis DSW-1</name>
    <dbReference type="NCBI Taxonomy" id="1300343"/>
    <lineage>
        <taxon>Bacteria</taxon>
        <taxon>Pseudomonadati</taxon>
        <taxon>Bacteroidota</taxon>
        <taxon>Flavobacteriia</taxon>
        <taxon>Flavobacteriales</taxon>
        <taxon>Flavobacteriaceae</taxon>
        <taxon>Dokdonia</taxon>
    </lineage>
</organism>
<dbReference type="Pfam" id="PF01541">
    <property type="entry name" value="GIY-YIG"/>
    <property type="match status" value="1"/>
</dbReference>